<keyword evidence="4" id="KW-0732">Signal</keyword>
<feature type="domain" description="LysM" evidence="5">
    <location>
        <begin position="305"/>
        <end position="353"/>
    </location>
</feature>
<dbReference type="SUPFAM" id="SSF54106">
    <property type="entry name" value="LysM domain"/>
    <property type="match status" value="1"/>
</dbReference>
<dbReference type="InterPro" id="IPR036779">
    <property type="entry name" value="LysM_dom_sf"/>
</dbReference>
<dbReference type="Gene3D" id="3.10.350.10">
    <property type="entry name" value="LysM domain"/>
    <property type="match status" value="2"/>
</dbReference>
<evidence type="ECO:0000256" key="2">
    <source>
        <dbReference type="ARBA" id="ARBA00023026"/>
    </source>
</evidence>
<dbReference type="InterPro" id="IPR018392">
    <property type="entry name" value="LysM"/>
</dbReference>
<feature type="signal peptide" evidence="4">
    <location>
        <begin position="1"/>
        <end position="20"/>
    </location>
</feature>
<protein>
    <recommendedName>
        <fullName evidence="5">LysM domain-containing protein</fullName>
    </recommendedName>
</protein>
<dbReference type="Pfam" id="PF01476">
    <property type="entry name" value="LysM"/>
    <property type="match status" value="1"/>
</dbReference>
<dbReference type="PANTHER" id="PTHR34997:SF23">
    <property type="entry name" value="LYSM DOMAIN-CONTAINING PROTEIN"/>
    <property type="match status" value="1"/>
</dbReference>
<feature type="chain" id="PRO_5042259354" description="LysM domain-containing protein" evidence="4">
    <location>
        <begin position="21"/>
        <end position="356"/>
    </location>
</feature>
<keyword evidence="1" id="KW-0147">Chitin-binding</keyword>
<evidence type="ECO:0000313" key="7">
    <source>
        <dbReference type="Proteomes" id="UP001285441"/>
    </source>
</evidence>
<organism evidence="6 7">
    <name type="scientific">Podospora didyma</name>
    <dbReference type="NCBI Taxonomy" id="330526"/>
    <lineage>
        <taxon>Eukaryota</taxon>
        <taxon>Fungi</taxon>
        <taxon>Dikarya</taxon>
        <taxon>Ascomycota</taxon>
        <taxon>Pezizomycotina</taxon>
        <taxon>Sordariomycetes</taxon>
        <taxon>Sordariomycetidae</taxon>
        <taxon>Sordariales</taxon>
        <taxon>Podosporaceae</taxon>
        <taxon>Podospora</taxon>
    </lineage>
</organism>
<dbReference type="InterPro" id="IPR052210">
    <property type="entry name" value="LysM1-like"/>
</dbReference>
<evidence type="ECO:0000256" key="3">
    <source>
        <dbReference type="ARBA" id="ARBA00044955"/>
    </source>
</evidence>
<accession>A0AAE0U0S9</accession>
<keyword evidence="7" id="KW-1185">Reference proteome</keyword>
<comment type="caution">
    <text evidence="6">The sequence shown here is derived from an EMBL/GenBank/DDBJ whole genome shotgun (WGS) entry which is preliminary data.</text>
</comment>
<comment type="similarity">
    <text evidence="3">Belongs to the secreted LysM effector family.</text>
</comment>
<dbReference type="PROSITE" id="PS51782">
    <property type="entry name" value="LYSM"/>
    <property type="match status" value="1"/>
</dbReference>
<dbReference type="AlphaFoldDB" id="A0AAE0U0S9"/>
<reference evidence="6" key="2">
    <citation type="submission" date="2023-06" db="EMBL/GenBank/DDBJ databases">
        <authorList>
            <consortium name="Lawrence Berkeley National Laboratory"/>
            <person name="Haridas S."/>
            <person name="Hensen N."/>
            <person name="Bonometti L."/>
            <person name="Westerberg I."/>
            <person name="Brannstrom I.O."/>
            <person name="Guillou S."/>
            <person name="Cros-Aarteil S."/>
            <person name="Calhoun S."/>
            <person name="Kuo A."/>
            <person name="Mondo S."/>
            <person name="Pangilinan J."/>
            <person name="Riley R."/>
            <person name="LaButti K."/>
            <person name="Andreopoulos B."/>
            <person name="Lipzen A."/>
            <person name="Chen C."/>
            <person name="Yanf M."/>
            <person name="Daum C."/>
            <person name="Ng V."/>
            <person name="Clum A."/>
            <person name="Steindorff A."/>
            <person name="Ohm R."/>
            <person name="Martin F."/>
            <person name="Silar P."/>
            <person name="Natvig D."/>
            <person name="Lalanne C."/>
            <person name="Gautier V."/>
            <person name="Ament-velasquez S.L."/>
            <person name="Kruys A."/>
            <person name="Hutchinson M.I."/>
            <person name="Powell A.J."/>
            <person name="Barry K."/>
            <person name="Miller A.N."/>
            <person name="Grigoriev I.V."/>
            <person name="Debuchy R."/>
            <person name="Gladieux P."/>
            <person name="Thoren M.H."/>
            <person name="Johannesson H."/>
        </authorList>
    </citation>
    <scope>NUCLEOTIDE SEQUENCE</scope>
    <source>
        <strain evidence="6">CBS 232.78</strain>
    </source>
</reference>
<evidence type="ECO:0000256" key="1">
    <source>
        <dbReference type="ARBA" id="ARBA00022669"/>
    </source>
</evidence>
<sequence length="356" mass="37958">MLFGTANLVLGLLWTRSASAALDPRHRFNGSPKYHHDKDTTKFCVSWLDNTGDWTCGRIKNELDVSLSDFHGWNPSVSADCKTLPRQQSFCISTGDRPAPLPGWPSMQTVTVSATRISTTTLATTATVNRTLTAISTATLNRTLTSTAISTLNRTLTTTALSTVNRTLTATATATLNRTLTATSTATLNRTLTATSTATLNRTLTATSTATLNRTLTATSTATLNRTLTTISTATFNRTLTTTAATATLNRTITVSILTTSTSTATRTTTLPPVISTVTATPTAARNGIATPLPPQPNMVTNCQAFYYVRRGETCNSIAAKLRGSVSAQQIIAWNPNARSDCTLLFADYFACVGLL</sequence>
<evidence type="ECO:0000259" key="5">
    <source>
        <dbReference type="PROSITE" id="PS51782"/>
    </source>
</evidence>
<dbReference type="EMBL" id="JAULSW010000003">
    <property type="protein sequence ID" value="KAK3386707.1"/>
    <property type="molecule type" value="Genomic_DNA"/>
</dbReference>
<dbReference type="PANTHER" id="PTHR34997">
    <property type="entry name" value="AM15"/>
    <property type="match status" value="1"/>
</dbReference>
<proteinExistence type="inferred from homology"/>
<dbReference type="CDD" id="cd00118">
    <property type="entry name" value="LysM"/>
    <property type="match status" value="1"/>
</dbReference>
<reference evidence="6" key="1">
    <citation type="journal article" date="2023" name="Mol. Phylogenet. Evol.">
        <title>Genome-scale phylogeny and comparative genomics of the fungal order Sordariales.</title>
        <authorList>
            <person name="Hensen N."/>
            <person name="Bonometti L."/>
            <person name="Westerberg I."/>
            <person name="Brannstrom I.O."/>
            <person name="Guillou S."/>
            <person name="Cros-Aarteil S."/>
            <person name="Calhoun S."/>
            <person name="Haridas S."/>
            <person name="Kuo A."/>
            <person name="Mondo S."/>
            <person name="Pangilinan J."/>
            <person name="Riley R."/>
            <person name="LaButti K."/>
            <person name="Andreopoulos B."/>
            <person name="Lipzen A."/>
            <person name="Chen C."/>
            <person name="Yan M."/>
            <person name="Daum C."/>
            <person name="Ng V."/>
            <person name="Clum A."/>
            <person name="Steindorff A."/>
            <person name="Ohm R.A."/>
            <person name="Martin F."/>
            <person name="Silar P."/>
            <person name="Natvig D.O."/>
            <person name="Lalanne C."/>
            <person name="Gautier V."/>
            <person name="Ament-Velasquez S.L."/>
            <person name="Kruys A."/>
            <person name="Hutchinson M.I."/>
            <person name="Powell A.J."/>
            <person name="Barry K."/>
            <person name="Miller A.N."/>
            <person name="Grigoriev I.V."/>
            <person name="Debuchy R."/>
            <person name="Gladieux P."/>
            <person name="Hiltunen Thoren M."/>
            <person name="Johannesson H."/>
        </authorList>
    </citation>
    <scope>NUCLEOTIDE SEQUENCE</scope>
    <source>
        <strain evidence="6">CBS 232.78</strain>
    </source>
</reference>
<dbReference type="Proteomes" id="UP001285441">
    <property type="component" value="Unassembled WGS sequence"/>
</dbReference>
<name>A0AAE0U0S9_9PEZI</name>
<dbReference type="GO" id="GO:0008061">
    <property type="term" value="F:chitin binding"/>
    <property type="evidence" value="ECO:0007669"/>
    <property type="project" value="UniProtKB-KW"/>
</dbReference>
<evidence type="ECO:0000256" key="4">
    <source>
        <dbReference type="SAM" id="SignalP"/>
    </source>
</evidence>
<keyword evidence="2" id="KW-0843">Virulence</keyword>
<dbReference type="SMART" id="SM00257">
    <property type="entry name" value="LysM"/>
    <property type="match status" value="1"/>
</dbReference>
<gene>
    <name evidence="6" type="ORF">B0H63DRAFT_558344</name>
</gene>
<evidence type="ECO:0000313" key="6">
    <source>
        <dbReference type="EMBL" id="KAK3386707.1"/>
    </source>
</evidence>